<keyword evidence="2" id="KW-0597">Phosphoprotein</keyword>
<evidence type="ECO:0000256" key="1">
    <source>
        <dbReference type="ARBA" id="ARBA00023125"/>
    </source>
</evidence>
<feature type="domain" description="Response regulatory" evidence="3">
    <location>
        <begin position="2"/>
        <end position="113"/>
    </location>
</feature>
<dbReference type="EMBL" id="JAASQL010000001">
    <property type="protein sequence ID" value="NIJ44742.1"/>
    <property type="molecule type" value="Genomic_DNA"/>
</dbReference>
<dbReference type="SMART" id="SM00850">
    <property type="entry name" value="LytTR"/>
    <property type="match status" value="1"/>
</dbReference>
<dbReference type="Proteomes" id="UP000745859">
    <property type="component" value="Unassembled WGS sequence"/>
</dbReference>
<feature type="modified residue" description="4-aspartylphosphate" evidence="2">
    <location>
        <position position="53"/>
    </location>
</feature>
<dbReference type="Gene3D" id="3.40.50.2300">
    <property type="match status" value="1"/>
</dbReference>
<dbReference type="InterPro" id="IPR011006">
    <property type="entry name" value="CheY-like_superfamily"/>
</dbReference>
<dbReference type="PROSITE" id="PS50930">
    <property type="entry name" value="HTH_LYTTR"/>
    <property type="match status" value="1"/>
</dbReference>
<evidence type="ECO:0000313" key="6">
    <source>
        <dbReference type="Proteomes" id="UP000745859"/>
    </source>
</evidence>
<dbReference type="InterPro" id="IPR039420">
    <property type="entry name" value="WalR-like"/>
</dbReference>
<name>A0ABX0U7F8_9FLAO</name>
<proteinExistence type="predicted"/>
<dbReference type="PANTHER" id="PTHR48111">
    <property type="entry name" value="REGULATOR OF RPOS"/>
    <property type="match status" value="1"/>
</dbReference>
<dbReference type="InterPro" id="IPR007492">
    <property type="entry name" value="LytTR_DNA-bd_dom"/>
</dbReference>
<gene>
    <name evidence="5" type="ORF">FHR24_001181</name>
</gene>
<evidence type="ECO:0000313" key="5">
    <source>
        <dbReference type="EMBL" id="NIJ44742.1"/>
    </source>
</evidence>
<evidence type="ECO:0000259" key="3">
    <source>
        <dbReference type="PROSITE" id="PS50110"/>
    </source>
</evidence>
<dbReference type="Pfam" id="PF00072">
    <property type="entry name" value="Response_reg"/>
    <property type="match status" value="1"/>
</dbReference>
<comment type="caution">
    <text evidence="5">The sequence shown here is derived from an EMBL/GenBank/DDBJ whole genome shotgun (WGS) entry which is preliminary data.</text>
</comment>
<accession>A0ABX0U7F8</accession>
<keyword evidence="6" id="KW-1185">Reference proteome</keyword>
<dbReference type="Pfam" id="PF04397">
    <property type="entry name" value="LytTR"/>
    <property type="match status" value="1"/>
</dbReference>
<dbReference type="InterPro" id="IPR001789">
    <property type="entry name" value="Sig_transdc_resp-reg_receiver"/>
</dbReference>
<evidence type="ECO:0000259" key="4">
    <source>
        <dbReference type="PROSITE" id="PS50930"/>
    </source>
</evidence>
<dbReference type="PROSITE" id="PS50110">
    <property type="entry name" value="RESPONSE_REGULATORY"/>
    <property type="match status" value="1"/>
</dbReference>
<protein>
    <submittedName>
        <fullName evidence="5">DNA-binding LytR/AlgR family response regulator</fullName>
    </submittedName>
</protein>
<feature type="domain" description="HTH LytTR-type" evidence="4">
    <location>
        <begin position="136"/>
        <end position="209"/>
    </location>
</feature>
<sequence>MKCIIIDDEPLAVELIEDFVSKISYLELIASCSSGFEAIEILEKQHIDLIFTDIEMPNFSGIDVIKSLTNKPMFIFTTAYTHYAVEGFNLNAIDYLVKPIPYHRFFKAVTRAHDLYKLTQNPSSEPQVNNIQLPFIFVKSEYENIKINLDDIKYIESLKDYLKIYTYQQKPILTLSSLKSFEEKLGDVNFVRVHKSFIVSLKHIYSVQRNRIIIDDKWIPIGLTYKDNFIKKIGQSL</sequence>
<dbReference type="Gene3D" id="2.40.50.1020">
    <property type="entry name" value="LytTr DNA-binding domain"/>
    <property type="match status" value="1"/>
</dbReference>
<organism evidence="5 6">
    <name type="scientific">Wenyingzhuangia heitensis</name>
    <dbReference type="NCBI Taxonomy" id="1487859"/>
    <lineage>
        <taxon>Bacteria</taxon>
        <taxon>Pseudomonadati</taxon>
        <taxon>Bacteroidota</taxon>
        <taxon>Flavobacteriia</taxon>
        <taxon>Flavobacteriales</taxon>
        <taxon>Flavobacteriaceae</taxon>
        <taxon>Wenyingzhuangia</taxon>
    </lineage>
</organism>
<dbReference type="SMART" id="SM00448">
    <property type="entry name" value="REC"/>
    <property type="match status" value="1"/>
</dbReference>
<reference evidence="5 6" key="1">
    <citation type="submission" date="2020-03" db="EMBL/GenBank/DDBJ databases">
        <title>Genomic Encyclopedia of Type Strains, Phase IV (KMG-IV): sequencing the most valuable type-strain genomes for metagenomic binning, comparative biology and taxonomic classification.</title>
        <authorList>
            <person name="Goeker M."/>
        </authorList>
    </citation>
    <scope>NUCLEOTIDE SEQUENCE [LARGE SCALE GENOMIC DNA]</scope>
    <source>
        <strain evidence="5 6">DSM 101599</strain>
    </source>
</reference>
<evidence type="ECO:0000256" key="2">
    <source>
        <dbReference type="PROSITE-ProRule" id="PRU00169"/>
    </source>
</evidence>
<dbReference type="SUPFAM" id="SSF52172">
    <property type="entry name" value="CheY-like"/>
    <property type="match status" value="1"/>
</dbReference>
<dbReference type="RefSeq" id="WP_167185314.1">
    <property type="nucleotide sequence ID" value="NZ_JAASQL010000001.1"/>
</dbReference>
<keyword evidence="1 5" id="KW-0238">DNA-binding</keyword>
<dbReference type="PANTHER" id="PTHR48111:SF17">
    <property type="entry name" value="TRANSCRIPTIONAL REGULATORY PROTEIN YPDB"/>
    <property type="match status" value="1"/>
</dbReference>
<dbReference type="GO" id="GO:0003677">
    <property type="term" value="F:DNA binding"/>
    <property type="evidence" value="ECO:0007669"/>
    <property type="project" value="UniProtKB-KW"/>
</dbReference>